<organism evidence="4 5">
    <name type="scientific">Parabacteroides merdae</name>
    <dbReference type="NCBI Taxonomy" id="46503"/>
    <lineage>
        <taxon>Bacteria</taxon>
        <taxon>Pseudomonadati</taxon>
        <taxon>Bacteroidota</taxon>
        <taxon>Bacteroidia</taxon>
        <taxon>Bacteroidales</taxon>
        <taxon>Tannerellaceae</taxon>
        <taxon>Parabacteroides</taxon>
    </lineage>
</organism>
<evidence type="ECO:0000256" key="1">
    <source>
        <dbReference type="ARBA" id="ARBA00023125"/>
    </source>
</evidence>
<evidence type="ECO:0000313" key="5">
    <source>
        <dbReference type="Proteomes" id="UP001055114"/>
    </source>
</evidence>
<evidence type="ECO:0000313" key="4">
    <source>
        <dbReference type="EMBL" id="GKH73434.1"/>
    </source>
</evidence>
<accession>A0AA37KB14</accession>
<feature type="region of interest" description="Disordered" evidence="3">
    <location>
        <begin position="131"/>
        <end position="161"/>
    </location>
</feature>
<evidence type="ECO:0008006" key="6">
    <source>
        <dbReference type="Google" id="ProtNLM"/>
    </source>
</evidence>
<dbReference type="RefSeq" id="WP_075965680.1">
    <property type="nucleotide sequence ID" value="NZ_BQNZ01000003.1"/>
</dbReference>
<proteinExistence type="predicted"/>
<dbReference type="Gene3D" id="2.40.50.140">
    <property type="entry name" value="Nucleic acid-binding proteins"/>
    <property type="match status" value="1"/>
</dbReference>
<dbReference type="AlphaFoldDB" id="A0AA37KB14"/>
<dbReference type="InterPro" id="IPR000424">
    <property type="entry name" value="Primosome_PriB/ssb"/>
</dbReference>
<dbReference type="PROSITE" id="PS50935">
    <property type="entry name" value="SSB"/>
    <property type="match status" value="1"/>
</dbReference>
<evidence type="ECO:0000256" key="2">
    <source>
        <dbReference type="PROSITE-ProRule" id="PRU00252"/>
    </source>
</evidence>
<reference evidence="4" key="1">
    <citation type="submission" date="2022-01" db="EMBL/GenBank/DDBJ databases">
        <title>Novel bile acid biosynthetic pathways are enriched in the microbiome of centenarians.</title>
        <authorList>
            <person name="Sato Y."/>
            <person name="Atarashi K."/>
            <person name="Plichta R.D."/>
            <person name="Arai Y."/>
            <person name="Sasajima S."/>
            <person name="Kearney M.S."/>
            <person name="Suda W."/>
            <person name="Takeshita K."/>
            <person name="Sasaki T."/>
            <person name="Okamoto S."/>
            <person name="Skelly N.A."/>
            <person name="Okamura Y."/>
            <person name="Vlamakis H."/>
            <person name="Li Y."/>
            <person name="Tanoue T."/>
            <person name="Takei H."/>
            <person name="Nittono H."/>
            <person name="Narushima S."/>
            <person name="Irie J."/>
            <person name="Itoh H."/>
            <person name="Moriya K."/>
            <person name="Sugiura Y."/>
            <person name="Suematsu M."/>
            <person name="Moritoki N."/>
            <person name="Shibata S."/>
            <person name="Littman R.D."/>
            <person name="Fischbach A.M."/>
            <person name="Uwamino Y."/>
            <person name="Inoue T."/>
            <person name="Honda A."/>
            <person name="Hattori M."/>
            <person name="Murai T."/>
            <person name="Xavier J.R."/>
            <person name="Hirose N."/>
            <person name="Honda K."/>
        </authorList>
    </citation>
    <scope>NUCLEOTIDE SEQUENCE</scope>
    <source>
        <strain evidence="4">CE91-St3</strain>
    </source>
</reference>
<dbReference type="InterPro" id="IPR012340">
    <property type="entry name" value="NA-bd_OB-fold"/>
</dbReference>
<keyword evidence="1 2" id="KW-0238">DNA-binding</keyword>
<gene>
    <name evidence="4" type="ORF">CE91St3_32970</name>
</gene>
<sequence length="161" mass="18357">MKEQHLYIGRLVKDADQREIGENVVFNFTIAVDCGYTDKQGQWVDQAKFIECAFWRSKKSTSGIRYSSERLVKGNLVQITSHSMSARAYQERENDQLKYDNNGDPVLRTVQTAKVSEIEFLIVDKSRLSQQNTQQPAHSNQSPVVVAQSETADNIKDDLPF</sequence>
<dbReference type="Proteomes" id="UP001055114">
    <property type="component" value="Unassembled WGS sequence"/>
</dbReference>
<dbReference type="SUPFAM" id="SSF50249">
    <property type="entry name" value="Nucleic acid-binding proteins"/>
    <property type="match status" value="1"/>
</dbReference>
<dbReference type="GO" id="GO:0003697">
    <property type="term" value="F:single-stranded DNA binding"/>
    <property type="evidence" value="ECO:0007669"/>
    <property type="project" value="InterPro"/>
</dbReference>
<protein>
    <recommendedName>
        <fullName evidence="6">Single-stranded DNA-binding protein</fullName>
    </recommendedName>
</protein>
<dbReference type="Pfam" id="PF00436">
    <property type="entry name" value="SSB"/>
    <property type="match status" value="1"/>
</dbReference>
<dbReference type="EMBL" id="BQNZ01000003">
    <property type="protein sequence ID" value="GKH73434.1"/>
    <property type="molecule type" value="Genomic_DNA"/>
</dbReference>
<name>A0AA37KB14_9BACT</name>
<comment type="caution">
    <text evidence="4">The sequence shown here is derived from an EMBL/GenBank/DDBJ whole genome shotgun (WGS) entry which is preliminary data.</text>
</comment>
<feature type="compositionally biased region" description="Polar residues" evidence="3">
    <location>
        <begin position="131"/>
        <end position="152"/>
    </location>
</feature>
<evidence type="ECO:0000256" key="3">
    <source>
        <dbReference type="SAM" id="MobiDB-lite"/>
    </source>
</evidence>